<dbReference type="GO" id="GO:0008270">
    <property type="term" value="F:zinc ion binding"/>
    <property type="evidence" value="ECO:0007669"/>
    <property type="project" value="InterPro"/>
</dbReference>
<keyword evidence="7" id="KW-0234">DNA repair</keyword>
<evidence type="ECO:0000313" key="11">
    <source>
        <dbReference type="Proteomes" id="UP000185663"/>
    </source>
</evidence>
<sequence>MRIGAHVEQQHAITQAADLGADVAQVFLSDPQSWTGPEWTYDGGPEALAEAARAADLTLVVHAPYVINVASPNNRIRIPSRKLLQKIMDGAAQIGAAGVVVHGGHVTAKDDPAKGFDNWRKAIESLTTDVPVLIENTAGGEHSMARRLDRIEQLWAAVQSAGNDVEVGFTLDTCHAHAGGLALPDAVQQVRAITGRIDLVHANGSHGAFDSGQDRHTSLVEGTIPPADLAAAVEAAGAPVICETATAADDIAWLRSQVGSN</sequence>
<dbReference type="InterPro" id="IPR018246">
    <property type="entry name" value="AP_endonuc_F2_Zn_BS"/>
</dbReference>
<dbReference type="GO" id="GO:0006284">
    <property type="term" value="P:base-excision repair"/>
    <property type="evidence" value="ECO:0007669"/>
    <property type="project" value="TreeGrafter"/>
</dbReference>
<evidence type="ECO:0000256" key="8">
    <source>
        <dbReference type="ARBA" id="ARBA00023277"/>
    </source>
</evidence>
<evidence type="ECO:0000256" key="5">
    <source>
        <dbReference type="ARBA" id="ARBA00022801"/>
    </source>
</evidence>
<dbReference type="PROSITE" id="PS00730">
    <property type="entry name" value="AP_NUCLEASE_F2_2"/>
    <property type="match status" value="1"/>
</dbReference>
<comment type="cofactor">
    <cofactor evidence="1">
        <name>Zn(2+)</name>
        <dbReference type="ChEBI" id="CHEBI:29105"/>
    </cofactor>
</comment>
<evidence type="ECO:0000313" key="10">
    <source>
        <dbReference type="EMBL" id="SDR83720.1"/>
    </source>
</evidence>
<dbReference type="PANTHER" id="PTHR21445">
    <property type="entry name" value="ENDONUCLEASE IV ENDODEOXYRIBONUCLEASE IV"/>
    <property type="match status" value="1"/>
</dbReference>
<comment type="similarity">
    <text evidence="2">Belongs to the AP endonuclease 2 family.</text>
</comment>
<dbReference type="OrthoDB" id="9805666at2"/>
<name>A0A1H1MAK9_9CELL</name>
<evidence type="ECO:0000256" key="4">
    <source>
        <dbReference type="ARBA" id="ARBA00022763"/>
    </source>
</evidence>
<keyword evidence="5" id="KW-0378">Hydrolase</keyword>
<dbReference type="Gene3D" id="3.20.20.150">
    <property type="entry name" value="Divalent-metal-dependent TIM barrel enzymes"/>
    <property type="match status" value="1"/>
</dbReference>
<accession>A0A1H1MAK9</accession>
<gene>
    <name evidence="10" type="ORF">SAMN04489860_0182</name>
</gene>
<dbReference type="PROSITE" id="PS51432">
    <property type="entry name" value="AP_NUCLEASE_F2_4"/>
    <property type="match status" value="1"/>
</dbReference>
<keyword evidence="4" id="KW-0227">DNA damage</keyword>
<keyword evidence="10" id="KW-0540">Nuclease</keyword>
<dbReference type="PANTHER" id="PTHR21445:SF0">
    <property type="entry name" value="APURINIC-APYRIMIDINIC ENDONUCLEASE"/>
    <property type="match status" value="1"/>
</dbReference>
<dbReference type="GO" id="GO:0008081">
    <property type="term" value="F:phosphoric diester hydrolase activity"/>
    <property type="evidence" value="ECO:0007669"/>
    <property type="project" value="TreeGrafter"/>
</dbReference>
<evidence type="ECO:0000259" key="9">
    <source>
        <dbReference type="Pfam" id="PF01261"/>
    </source>
</evidence>
<dbReference type="STRING" id="545619.SAMN04489860_0182"/>
<dbReference type="NCBIfam" id="NF002198">
    <property type="entry name" value="PRK01060.1-3"/>
    <property type="match status" value="1"/>
</dbReference>
<dbReference type="InterPro" id="IPR001719">
    <property type="entry name" value="AP_endonuc_2"/>
</dbReference>
<evidence type="ECO:0000256" key="2">
    <source>
        <dbReference type="ARBA" id="ARBA00005340"/>
    </source>
</evidence>
<dbReference type="InterPro" id="IPR036237">
    <property type="entry name" value="Xyl_isomerase-like_sf"/>
</dbReference>
<keyword evidence="8" id="KW-0119">Carbohydrate metabolism</keyword>
<dbReference type="eggNOG" id="COG0648">
    <property type="taxonomic scope" value="Bacteria"/>
</dbReference>
<keyword evidence="3" id="KW-0479">Metal-binding</keyword>
<keyword evidence="11" id="KW-1185">Reference proteome</keyword>
<dbReference type="GO" id="GO:0003677">
    <property type="term" value="F:DNA binding"/>
    <property type="evidence" value="ECO:0007669"/>
    <property type="project" value="InterPro"/>
</dbReference>
<protein>
    <submittedName>
        <fullName evidence="10">Endonuclease IV</fullName>
    </submittedName>
</protein>
<dbReference type="GO" id="GO:0003906">
    <property type="term" value="F:DNA-(apurinic or apyrimidinic site) endonuclease activity"/>
    <property type="evidence" value="ECO:0007669"/>
    <property type="project" value="TreeGrafter"/>
</dbReference>
<dbReference type="AlphaFoldDB" id="A0A1H1MAK9"/>
<keyword evidence="10" id="KW-0255">Endonuclease</keyword>
<dbReference type="RefSeq" id="WP_083371233.1">
    <property type="nucleotide sequence ID" value="NZ_LT629776.1"/>
</dbReference>
<dbReference type="SMART" id="SM00518">
    <property type="entry name" value="AP2Ec"/>
    <property type="match status" value="1"/>
</dbReference>
<evidence type="ECO:0000256" key="6">
    <source>
        <dbReference type="ARBA" id="ARBA00022833"/>
    </source>
</evidence>
<dbReference type="EMBL" id="LT629776">
    <property type="protein sequence ID" value="SDR83720.1"/>
    <property type="molecule type" value="Genomic_DNA"/>
</dbReference>
<dbReference type="SUPFAM" id="SSF51658">
    <property type="entry name" value="Xylose isomerase-like"/>
    <property type="match status" value="1"/>
</dbReference>
<evidence type="ECO:0000256" key="7">
    <source>
        <dbReference type="ARBA" id="ARBA00023204"/>
    </source>
</evidence>
<reference evidence="10 11" key="1">
    <citation type="submission" date="2016-10" db="EMBL/GenBank/DDBJ databases">
        <authorList>
            <person name="de Groot N.N."/>
        </authorList>
    </citation>
    <scope>NUCLEOTIDE SEQUENCE [LARGE SCALE GENOMIC DNA]</scope>
    <source>
        <strain evidence="10 11">DSM 22126</strain>
    </source>
</reference>
<evidence type="ECO:0000256" key="3">
    <source>
        <dbReference type="ARBA" id="ARBA00022723"/>
    </source>
</evidence>
<keyword evidence="6" id="KW-0862">Zinc</keyword>
<dbReference type="InterPro" id="IPR013022">
    <property type="entry name" value="Xyl_isomerase-like_TIM-brl"/>
</dbReference>
<feature type="domain" description="Xylose isomerase-like TIM barrel" evidence="9">
    <location>
        <begin position="14"/>
        <end position="256"/>
    </location>
</feature>
<dbReference type="Pfam" id="PF01261">
    <property type="entry name" value="AP_endonuc_2"/>
    <property type="match status" value="1"/>
</dbReference>
<dbReference type="Proteomes" id="UP000185663">
    <property type="component" value="Chromosome I"/>
</dbReference>
<evidence type="ECO:0000256" key="1">
    <source>
        <dbReference type="ARBA" id="ARBA00001947"/>
    </source>
</evidence>
<organism evidence="10 11">
    <name type="scientific">Paraoerskovia marina</name>
    <dbReference type="NCBI Taxonomy" id="545619"/>
    <lineage>
        <taxon>Bacteria</taxon>
        <taxon>Bacillati</taxon>
        <taxon>Actinomycetota</taxon>
        <taxon>Actinomycetes</taxon>
        <taxon>Micrococcales</taxon>
        <taxon>Cellulomonadaceae</taxon>
        <taxon>Paraoerskovia</taxon>
    </lineage>
</organism>
<proteinExistence type="inferred from homology"/>